<dbReference type="PANTHER" id="PTHR43130:SF15">
    <property type="entry name" value="THIJ_PFPI FAMILY PROTEIN (AFU_ORTHOLOGUE AFUA_5G14240)"/>
    <property type="match status" value="1"/>
</dbReference>
<dbReference type="CDD" id="cd03139">
    <property type="entry name" value="GATase1_PfpI_2"/>
    <property type="match status" value="1"/>
</dbReference>
<protein>
    <recommendedName>
        <fullName evidence="1">DJ-1/PfpI domain-containing protein</fullName>
    </recommendedName>
</protein>
<dbReference type="InterPro" id="IPR002818">
    <property type="entry name" value="DJ-1/PfpI"/>
</dbReference>
<dbReference type="OrthoDB" id="543156at2759"/>
<accession>A0A507B8U4</accession>
<dbReference type="Proteomes" id="UP000319257">
    <property type="component" value="Unassembled WGS sequence"/>
</dbReference>
<organism evidence="2 3">
    <name type="scientific">Thyridium curvatum</name>
    <dbReference type="NCBI Taxonomy" id="1093900"/>
    <lineage>
        <taxon>Eukaryota</taxon>
        <taxon>Fungi</taxon>
        <taxon>Dikarya</taxon>
        <taxon>Ascomycota</taxon>
        <taxon>Pezizomycotina</taxon>
        <taxon>Sordariomycetes</taxon>
        <taxon>Sordariomycetidae</taxon>
        <taxon>Thyridiales</taxon>
        <taxon>Thyridiaceae</taxon>
        <taxon>Thyridium</taxon>
    </lineage>
</organism>
<comment type="caution">
    <text evidence="2">The sequence shown here is derived from an EMBL/GenBank/DDBJ whole genome shotgun (WGS) entry which is preliminary data.</text>
</comment>
<name>A0A507B8U4_9PEZI</name>
<evidence type="ECO:0000313" key="3">
    <source>
        <dbReference type="Proteomes" id="UP000319257"/>
    </source>
</evidence>
<dbReference type="InParanoid" id="A0A507B8U4"/>
<dbReference type="InterPro" id="IPR052158">
    <property type="entry name" value="INH-QAR"/>
</dbReference>
<dbReference type="Gene3D" id="3.40.50.880">
    <property type="match status" value="1"/>
</dbReference>
<dbReference type="AlphaFoldDB" id="A0A507B8U4"/>
<dbReference type="InterPro" id="IPR029062">
    <property type="entry name" value="Class_I_gatase-like"/>
</dbReference>
<evidence type="ECO:0000259" key="1">
    <source>
        <dbReference type="Pfam" id="PF01965"/>
    </source>
</evidence>
<dbReference type="PANTHER" id="PTHR43130">
    <property type="entry name" value="ARAC-FAMILY TRANSCRIPTIONAL REGULATOR"/>
    <property type="match status" value="1"/>
</dbReference>
<feature type="domain" description="DJ-1/PfpI" evidence="1">
    <location>
        <begin position="6"/>
        <end position="179"/>
    </location>
</feature>
<keyword evidence="3" id="KW-1185">Reference proteome</keyword>
<dbReference type="Pfam" id="PF01965">
    <property type="entry name" value="DJ-1_PfpI"/>
    <property type="match status" value="1"/>
</dbReference>
<gene>
    <name evidence="2" type="ORF">E0L32_004098</name>
</gene>
<dbReference type="GeneID" id="41971545"/>
<dbReference type="RefSeq" id="XP_030997814.1">
    <property type="nucleotide sequence ID" value="XM_031138472.1"/>
</dbReference>
<dbReference type="SUPFAM" id="SSF52317">
    <property type="entry name" value="Class I glutamine amidotransferase-like"/>
    <property type="match status" value="1"/>
</dbReference>
<reference evidence="2 3" key="1">
    <citation type="submission" date="2019-06" db="EMBL/GenBank/DDBJ databases">
        <title>Draft genome sequence of the filamentous fungus Phialemoniopsis curvata isolated from diesel fuel.</title>
        <authorList>
            <person name="Varaljay V.A."/>
            <person name="Lyon W.J."/>
            <person name="Crouch A.L."/>
            <person name="Drake C.E."/>
            <person name="Hollomon J.M."/>
            <person name="Nadeau L.J."/>
            <person name="Nunn H.S."/>
            <person name="Stevenson B.S."/>
            <person name="Bojanowski C.L."/>
            <person name="Crookes-Goodson W.J."/>
        </authorList>
    </citation>
    <scope>NUCLEOTIDE SEQUENCE [LARGE SCALE GENOMIC DNA]</scope>
    <source>
        <strain evidence="2 3">D216</strain>
    </source>
</reference>
<dbReference type="EMBL" id="SKBQ01000019">
    <property type="protein sequence ID" value="TPX16103.1"/>
    <property type="molecule type" value="Genomic_DNA"/>
</dbReference>
<dbReference type="STRING" id="1093900.A0A507B8U4"/>
<evidence type="ECO:0000313" key="2">
    <source>
        <dbReference type="EMBL" id="TPX16103.1"/>
    </source>
</evidence>
<proteinExistence type="predicted"/>
<sequence length="212" mass="23068">MAPTKYAVALFDGFQSLDVFGGLDALNSLSRTHPLELSILAPTLDPVSTLVRPTPGWIGQSVVPTHTYASAPEDIEVLFVPGGFGTREIEATQVVVDFVKARYPKLRYLLTVCTGAALAARTGILDDKEATTNKKSFAWVMTQGPNVNWLREARWAVDGNIWTSSGISAGIDMMYAFIEAQYGAEIADTISNASEYVRNRDPTVDPFTKFAS</sequence>